<keyword evidence="11" id="KW-0653">Protein transport</keyword>
<keyword evidence="12" id="KW-0809">Transit peptide</keyword>
<keyword evidence="9" id="KW-0934">Plastid</keyword>
<dbReference type="EC" id="3.2.1.68" evidence="18"/>
<dbReference type="GO" id="GO:0008641">
    <property type="term" value="F:ubiquitin-like modifier activating enzyme activity"/>
    <property type="evidence" value="ECO:0007669"/>
    <property type="project" value="InterPro"/>
</dbReference>
<reference evidence="22" key="1">
    <citation type="submission" date="2023-03" db="EMBL/GenBank/DDBJ databases">
        <authorList>
            <person name="Julca I."/>
        </authorList>
    </citation>
    <scope>NUCLEOTIDE SEQUENCE</scope>
</reference>
<feature type="compositionally biased region" description="Polar residues" evidence="20">
    <location>
        <begin position="1161"/>
        <end position="1172"/>
    </location>
</feature>
<dbReference type="Gene3D" id="3.40.140.100">
    <property type="entry name" value="Ubiquitin-like modifier-activating enzyme ATG7 C-terminal domain"/>
    <property type="match status" value="1"/>
</dbReference>
<dbReference type="NCBIfam" id="TIGR01381">
    <property type="entry name" value="E1_like_apg7"/>
    <property type="match status" value="1"/>
</dbReference>
<evidence type="ECO:0000256" key="15">
    <source>
        <dbReference type="ARBA" id="ARBA00030242"/>
    </source>
</evidence>
<dbReference type="InterPro" id="IPR042522">
    <property type="entry name" value="Atg7_N_1"/>
</dbReference>
<dbReference type="InterPro" id="IPR028091">
    <property type="entry name" value="FAM91_N_dom"/>
</dbReference>
<dbReference type="SUPFAM" id="SSF51445">
    <property type="entry name" value="(Trans)glycosidases"/>
    <property type="match status" value="1"/>
</dbReference>
<gene>
    <name evidence="22" type="ORF">OLC1_LOCUS22588</name>
</gene>
<dbReference type="FunFam" id="3.40.50.720:FF:000243">
    <property type="entry name" value="Ubiquitin-like modifier-activating enzyme ATG7"/>
    <property type="match status" value="1"/>
</dbReference>
<dbReference type="SUPFAM" id="SSF81296">
    <property type="entry name" value="E set domains"/>
    <property type="match status" value="1"/>
</dbReference>
<feature type="compositionally biased region" description="Basic and acidic residues" evidence="20">
    <location>
        <begin position="1149"/>
        <end position="1159"/>
    </location>
</feature>
<keyword evidence="8" id="KW-0150">Chloroplast</keyword>
<dbReference type="InterPro" id="IPR006047">
    <property type="entry name" value="GH13_cat_dom"/>
</dbReference>
<dbReference type="Pfam" id="PF02922">
    <property type="entry name" value="CBM_48"/>
    <property type="match status" value="1"/>
</dbReference>
<dbReference type="InterPro" id="IPR028097">
    <property type="entry name" value="FAM91_C_dom"/>
</dbReference>
<keyword evidence="23" id="KW-1185">Reference proteome</keyword>
<dbReference type="InterPro" id="IPR013780">
    <property type="entry name" value="Glyco_hydro_b"/>
</dbReference>
<sequence>MAADPEKGFYAPCSHDKVSNHLTLLAESLPSEVPADSSVIALNNGNRNRCPVPGILYNANTVEDFKNIDRQSLLQAEAKKIWDDIHSGKVEENSSLLLRFMVISFAELKNWRFSYLFAFPTMVLDPPAMLVSLKPASQCLSSEQAESLSKACNEWRTLSSTTGLPFFLVCIASNSIVSIRQLADWEACQRDCDKVLFGFYDPCHLPNNPGWPLRNYLAYVCTRWGLEKIDFLCYRERRGVMDLGLSLIGEVVVSVSQGWKSREHLPNVLGWEQYHGKTRQSVSLAKSMDPKSLAVSAADLNLKLMKWRALPSLNLSSISSTRCLLLGAGTLGCQVARMLMAWGVRKITMVDSGRVAMSNPIRQSLYTFDDSMNGGTFKANAAVQSLERIFHAVEAEGIVMAIPMPGHPVTIHEEQNVLKDCKQLQELVERHDAIFLLTDTRESRWLPTLLCSSANKITITAGLGFESFVVMRHGVGPVNIGEGSNAVSLSTELGNLSISNKESRQRLGCYFCSDVVAPIDSTANRTLDQQCTVTRPGLAPIASSLAVELLVGILQHPLGISADAEFSIDYTKEGSPLGIVPHQIRGSLSNFSQTTLVGHASSCCTACSRTVVEEYQKRGLDFVLEAINNPMYLEDLTGLTELKNSSNTFDLDWDVDSGVEGVYSTEIQKMQRAPATIEEQLIVKAIKEECPWDNLPKRLQATLNSKEEWHRRVIDHCIKKRLVWNTCFARKVCKESEYYEAMMSYLRRNLALFPYHLSEYVCRVMRLSPFRYYCEMIFEVMKNEQPYDSIPNFSAADALRLTGIGRNEFIDIMNKCRSKKIMWKLNKSIAKELLPNQPVDFTIEPWWGVCLVNFTLEEFKKLSEEEMATIDKICKEEVNSFILFDPEIVKGLYRRGLVYFDVPVYPDDRFKVSRLEGFVSNREQSYEDPIEELLYAVFVVSNENSTVSELATTLQADLGQLQAAASFVCRLGWAEKLIDPASILQDSNVTGSPKSLLSDEDDASHASMGSANMPNDGNALSQGDALWTENSAPAYGYSRVAFVVDANITSYLMMGSVSPGLKSHAVTLYEAGKLGHDSIMDLCKDLSTLEGAKFEGELQEFANHAFSLRCVLECLTSGGVISDERDKVEISSVNNETASLVTETSFSHESGDSGSREYESSSDGPTSLNVQIEESESGEHTTEKVGNDMSSATFTEGSDSVVVDSVSDLSSKGDEKAVPIEGFDTGKVISKKQRKYRVDILRCESLAALSAATLDRLFLRDYDIVVSMVPLPHSAILPGAKGPVHFGPPCHTSMTPWMKLFLYSAVASGPLSVILMKGQCLRLLPAPLAGCEKALVWSWDGSSVGGLGGKFEGNLVKGSILLHCLNSLLKYSAVLVQPLSKDDLDKDGKTVTLDIPLPLKNSDGSPACIAEELGLSPEEGSELNSMLNDLAKKIDLLTIGYIRVLRLFKEKEAENTFQDDEKYEWVPLSVEFGVPLFSPKLCNDISKRVVSSQLLQTEFLSEHRKAMQNMRKGLRDLCANYQATGATAKLLYQKEQPKNPPKQLMNYASGRWNPLVDPSSPISGALTEHQRLKLANRQRCRTEVLSFDGTILRSYALTPVYEAATRPDEESTAMITTKTESDEADSREVVLPGVNLLFDGSELRPFEIGQIREYGKLRIPTVFARRGQEQTLIQEEAPMTEVISPLKLSPGQAHPLGVSVLESGVNFAIFSQHATAVTLCLQLSQSWEQTNHGEMVELNLDAKLNRTGDIWHICVEDLPHCGVLYGYKIDGPQDWSQGHRFDKSNMLIDPYAKLVEGRRVFADVDHKRARFFGTYDFDTSPFDWGDNYKFPNVAEKDLVIYEMNVRAFTADESSGLDPSIRGSYLGVIEKIPHLLELGINAVELLPIFEFDELEFQRHPNPRDHMINTWGYSTINFFAPMTRYASAGGGPLNASRELKEMVKALHGAGIEVILDVVYNHTNEADDKQPYTTSFRGIDNKVYYMVDLNNGGQLLNFSGCGNTLNCNHPVVMELILDSLRHWVTEYHVDGFRFDLASVLCRGVDGSPLSAPPLIRAIAKDSILSRCKIIAEPWDCGGLYLVGSFPNWDRWAEWNGKYRDDIRRFIKGDAGMKGSFATRVAGSADLYKVNKRRPYHSINFVIAHDGFTLYDLVSYNTKHNDANGEGGNDGSNDNFSWNCGAEGETSDPKIQALRSRQMKNFHMALMVSQGVPMMLMGDEYGHTRYGNNNSYGHDTALNNFQWAQVEEKNDHFRFFAELIKFRKGHHIFKREHFIGKNDVTWHEDNWGNPESKFLAFALHDENGEDIYLAFNAHDFYVKVGIPSPPKGRQWFRVVDTNLVSPDDILSKGVPGIGETYNVAPYSSILLKAKQ</sequence>
<dbReference type="Pfam" id="PF16420">
    <property type="entry name" value="ATG7_N"/>
    <property type="match status" value="1"/>
</dbReference>
<dbReference type="InterPro" id="IPR014756">
    <property type="entry name" value="Ig_E-set"/>
</dbReference>
<dbReference type="InterPro" id="IPR039199">
    <property type="entry name" value="FAM91"/>
</dbReference>
<evidence type="ECO:0000256" key="11">
    <source>
        <dbReference type="ARBA" id="ARBA00022927"/>
    </source>
</evidence>
<evidence type="ECO:0000256" key="1">
    <source>
        <dbReference type="ARBA" id="ARBA00004229"/>
    </source>
</evidence>
<keyword evidence="13" id="KW-0072">Autophagy</keyword>
<dbReference type="GO" id="GO:0005975">
    <property type="term" value="P:carbohydrate metabolic process"/>
    <property type="evidence" value="ECO:0007669"/>
    <property type="project" value="InterPro"/>
</dbReference>
<dbReference type="SMART" id="SM00642">
    <property type="entry name" value="Aamy"/>
    <property type="match status" value="1"/>
</dbReference>
<feature type="compositionally biased region" description="Basic and acidic residues" evidence="20">
    <location>
        <begin position="1177"/>
        <end position="1186"/>
    </location>
</feature>
<dbReference type="Gene3D" id="3.40.140.70">
    <property type="entry name" value="Ubiquitin-like modifier-activating enzyme ATG7 N-terminal domain"/>
    <property type="match status" value="1"/>
</dbReference>
<evidence type="ECO:0000256" key="3">
    <source>
        <dbReference type="ARBA" id="ARBA00010319"/>
    </source>
</evidence>
<dbReference type="InterPro" id="IPR004193">
    <property type="entry name" value="Glyco_hydro_13_N"/>
</dbReference>
<dbReference type="Pfam" id="PF00128">
    <property type="entry name" value="Alpha-amylase"/>
    <property type="match status" value="1"/>
</dbReference>
<protein>
    <recommendedName>
        <fullName evidence="5">Ubiquitin-like modifier-activating enzyme ATG7</fullName>
        <ecNumber evidence="18">3.2.1.68</ecNumber>
    </recommendedName>
    <alternativeName>
        <fullName evidence="14 16">ATG12-activating enzyme E1 ATG7</fullName>
    </alternativeName>
    <alternativeName>
        <fullName evidence="15">Autophagy-related protein 7</fullName>
    </alternativeName>
    <alternativeName>
        <fullName evidence="6">Ubiquitin-like modifier-activating enzyme atg7</fullName>
    </alternativeName>
</protein>
<evidence type="ECO:0000256" key="16">
    <source>
        <dbReference type="ARBA" id="ARBA00032823"/>
    </source>
</evidence>
<accession>A0AAV1E975</accession>
<keyword evidence="10" id="KW-0378">Hydrolase</keyword>
<evidence type="ECO:0000256" key="9">
    <source>
        <dbReference type="ARBA" id="ARBA00022640"/>
    </source>
</evidence>
<proteinExistence type="inferred from homology"/>
<dbReference type="GO" id="GO:0009507">
    <property type="term" value="C:chloroplast"/>
    <property type="evidence" value="ECO:0007669"/>
    <property type="project" value="UniProtKB-SubCell"/>
</dbReference>
<dbReference type="Gene3D" id="2.60.40.10">
    <property type="entry name" value="Immunoglobulins"/>
    <property type="match status" value="1"/>
</dbReference>
<evidence type="ECO:0000256" key="12">
    <source>
        <dbReference type="ARBA" id="ARBA00022946"/>
    </source>
</evidence>
<comment type="catalytic activity">
    <reaction evidence="17">
        <text>Hydrolysis of (1-&gt;6)-alpha-D-glucosidic branch linkages in glycogen, amylopectin and their beta-limit dextrins.</text>
        <dbReference type="EC" id="3.2.1.68"/>
    </reaction>
</comment>
<dbReference type="PANTHER" id="PTHR28441">
    <property type="entry name" value="PROTEIN FAM91A1"/>
    <property type="match status" value="1"/>
</dbReference>
<comment type="similarity">
    <text evidence="3">Belongs to the FAM91 family.</text>
</comment>
<evidence type="ECO:0000256" key="19">
    <source>
        <dbReference type="PIRSR" id="PIRSR606285-1"/>
    </source>
</evidence>
<evidence type="ECO:0000313" key="23">
    <source>
        <dbReference type="Proteomes" id="UP001161247"/>
    </source>
</evidence>
<dbReference type="GO" id="GO:0006914">
    <property type="term" value="P:autophagy"/>
    <property type="evidence" value="ECO:0007669"/>
    <property type="project" value="UniProtKB-KW"/>
</dbReference>
<dbReference type="InterPro" id="IPR032197">
    <property type="entry name" value="Atg7_N"/>
</dbReference>
<dbReference type="InterPro" id="IPR042523">
    <property type="entry name" value="Atg7_N_2"/>
</dbReference>
<comment type="similarity">
    <text evidence="2">Belongs to the glycosyl hydrolase 13 family.</text>
</comment>
<dbReference type="EMBL" id="OX459125">
    <property type="protein sequence ID" value="CAI9116234.1"/>
    <property type="molecule type" value="Genomic_DNA"/>
</dbReference>
<feature type="region of interest" description="Disordered" evidence="20">
    <location>
        <begin position="1141"/>
        <end position="1193"/>
    </location>
</feature>
<evidence type="ECO:0000256" key="18">
    <source>
        <dbReference type="ARBA" id="ARBA00066531"/>
    </source>
</evidence>
<evidence type="ECO:0000256" key="4">
    <source>
        <dbReference type="ARBA" id="ARBA00010931"/>
    </source>
</evidence>
<dbReference type="InterPro" id="IPR035985">
    <property type="entry name" value="Ubiquitin-activating_enz"/>
</dbReference>
<dbReference type="InterPro" id="IPR006285">
    <property type="entry name" value="Atg7"/>
</dbReference>
<dbReference type="PROSITE" id="PS50890">
    <property type="entry name" value="PUA"/>
    <property type="match status" value="1"/>
</dbReference>
<dbReference type="Gene3D" id="2.60.40.1180">
    <property type="entry name" value="Golgi alpha-mannosidase II"/>
    <property type="match status" value="1"/>
</dbReference>
<comment type="subcellular location">
    <subcellularLocation>
        <location evidence="1">Plastid</location>
        <location evidence="1">Chloroplast</location>
    </subcellularLocation>
</comment>
<evidence type="ECO:0000256" key="14">
    <source>
        <dbReference type="ARBA" id="ARBA00029897"/>
    </source>
</evidence>
<dbReference type="InterPro" id="IPR044505">
    <property type="entry name" value="GlgX_Isoamylase_N_E_set"/>
</dbReference>
<comment type="similarity">
    <text evidence="4">Belongs to the ATG7 family.</text>
</comment>
<dbReference type="CDD" id="cd11326">
    <property type="entry name" value="AmyAc_Glg_debranch"/>
    <property type="match status" value="1"/>
</dbReference>
<dbReference type="InterPro" id="IPR048650">
    <property type="entry name" value="ISOA1-3-like_C"/>
</dbReference>
<feature type="region of interest" description="Disordered" evidence="20">
    <location>
        <begin position="2159"/>
        <end position="2180"/>
    </location>
</feature>
<feature type="active site" description="Glycyl thioester intermediate" evidence="19">
    <location>
        <position position="531"/>
    </location>
</feature>
<dbReference type="Proteomes" id="UP001161247">
    <property type="component" value="Chromosome 8"/>
</dbReference>
<dbReference type="Pfam" id="PF14647">
    <property type="entry name" value="FAM91_N"/>
    <property type="match status" value="1"/>
</dbReference>
<feature type="domain" description="Glycosyl hydrolase family 13 catalytic" evidence="21">
    <location>
        <begin position="1842"/>
        <end position="2259"/>
    </location>
</feature>
<evidence type="ECO:0000256" key="5">
    <source>
        <dbReference type="ARBA" id="ARBA00017647"/>
    </source>
</evidence>
<feature type="region of interest" description="Disordered" evidence="20">
    <location>
        <begin position="990"/>
        <end position="1015"/>
    </location>
</feature>
<evidence type="ECO:0000256" key="2">
    <source>
        <dbReference type="ARBA" id="ARBA00008061"/>
    </source>
</evidence>
<dbReference type="Pfam" id="PF00899">
    <property type="entry name" value="ThiF"/>
    <property type="match status" value="1"/>
</dbReference>
<evidence type="ECO:0000256" key="20">
    <source>
        <dbReference type="SAM" id="MobiDB-lite"/>
    </source>
</evidence>
<dbReference type="CDD" id="cd02856">
    <property type="entry name" value="E_set_GDE_Isoamylase_N"/>
    <property type="match status" value="1"/>
</dbReference>
<evidence type="ECO:0000259" key="21">
    <source>
        <dbReference type="SMART" id="SM00642"/>
    </source>
</evidence>
<dbReference type="FunFam" id="3.20.20.80:FF:000054">
    <property type="entry name" value="Glycogen debranching enzyme"/>
    <property type="match status" value="1"/>
</dbReference>
<evidence type="ECO:0000313" key="22">
    <source>
        <dbReference type="EMBL" id="CAI9116234.1"/>
    </source>
</evidence>
<dbReference type="SUPFAM" id="SSF69572">
    <property type="entry name" value="Activating enzymes of the ubiquitin-like proteins"/>
    <property type="match status" value="1"/>
</dbReference>
<dbReference type="PANTHER" id="PTHR28441:SF2">
    <property type="entry name" value="PROTEIN FAM91A1"/>
    <property type="match status" value="1"/>
</dbReference>
<dbReference type="Pfam" id="PF21156">
    <property type="entry name" value="ISOA1-3_C"/>
    <property type="match status" value="1"/>
</dbReference>
<dbReference type="Gene3D" id="3.40.50.720">
    <property type="entry name" value="NAD(P)-binding Rossmann-like Domain"/>
    <property type="match status" value="1"/>
</dbReference>
<evidence type="ECO:0000256" key="8">
    <source>
        <dbReference type="ARBA" id="ARBA00022528"/>
    </source>
</evidence>
<dbReference type="InterPro" id="IPR000594">
    <property type="entry name" value="ThiF_NAD_FAD-bd"/>
</dbReference>
<keyword evidence="7" id="KW-0813">Transport</keyword>
<evidence type="ECO:0000256" key="6">
    <source>
        <dbReference type="ARBA" id="ARBA00018730"/>
    </source>
</evidence>
<evidence type="ECO:0000256" key="10">
    <source>
        <dbReference type="ARBA" id="ARBA00022801"/>
    </source>
</evidence>
<evidence type="ECO:0000256" key="13">
    <source>
        <dbReference type="ARBA" id="ARBA00023006"/>
    </source>
</evidence>
<dbReference type="CDD" id="cd01486">
    <property type="entry name" value="Apg7"/>
    <property type="match status" value="1"/>
</dbReference>
<dbReference type="InterPro" id="IPR017853">
    <property type="entry name" value="GH"/>
</dbReference>
<organism evidence="22 23">
    <name type="scientific">Oldenlandia corymbosa var. corymbosa</name>
    <dbReference type="NCBI Taxonomy" id="529605"/>
    <lineage>
        <taxon>Eukaryota</taxon>
        <taxon>Viridiplantae</taxon>
        <taxon>Streptophyta</taxon>
        <taxon>Embryophyta</taxon>
        <taxon>Tracheophyta</taxon>
        <taxon>Spermatophyta</taxon>
        <taxon>Magnoliopsida</taxon>
        <taxon>eudicotyledons</taxon>
        <taxon>Gunneridae</taxon>
        <taxon>Pentapetalae</taxon>
        <taxon>asterids</taxon>
        <taxon>lamiids</taxon>
        <taxon>Gentianales</taxon>
        <taxon>Rubiaceae</taxon>
        <taxon>Rubioideae</taxon>
        <taxon>Spermacoceae</taxon>
        <taxon>Hedyotis-Oldenlandia complex</taxon>
        <taxon>Oldenlandia</taxon>
    </lineage>
</organism>
<name>A0AAV1E975_OLDCO</name>
<dbReference type="InterPro" id="IPR013783">
    <property type="entry name" value="Ig-like_fold"/>
</dbReference>
<dbReference type="Pfam" id="PF14648">
    <property type="entry name" value="FAM91_C"/>
    <property type="match status" value="2"/>
</dbReference>
<dbReference type="SUPFAM" id="SSF51011">
    <property type="entry name" value="Glycosyl hydrolase domain"/>
    <property type="match status" value="1"/>
</dbReference>
<dbReference type="GO" id="GO:0015031">
    <property type="term" value="P:protein transport"/>
    <property type="evidence" value="ECO:0007669"/>
    <property type="project" value="UniProtKB-KW"/>
</dbReference>
<dbReference type="GO" id="GO:0019156">
    <property type="term" value="F:isoamylase activity"/>
    <property type="evidence" value="ECO:0007669"/>
    <property type="project" value="UniProtKB-EC"/>
</dbReference>
<evidence type="ECO:0000256" key="17">
    <source>
        <dbReference type="ARBA" id="ARBA00051664"/>
    </source>
</evidence>
<dbReference type="Gene3D" id="3.20.20.80">
    <property type="entry name" value="Glycosidases"/>
    <property type="match status" value="1"/>
</dbReference>
<evidence type="ECO:0000256" key="7">
    <source>
        <dbReference type="ARBA" id="ARBA00022448"/>
    </source>
</evidence>